<comment type="caution">
    <text evidence="3">The sequence shown here is derived from an EMBL/GenBank/DDBJ whole genome shotgun (WGS) entry which is preliminary data.</text>
</comment>
<accession>A0A835YIM1</accession>
<keyword evidence="2" id="KW-0732">Signal</keyword>
<dbReference type="EMBL" id="JAEHOE010000010">
    <property type="protein sequence ID" value="KAG2498334.1"/>
    <property type="molecule type" value="Genomic_DNA"/>
</dbReference>
<evidence type="ECO:0000256" key="1">
    <source>
        <dbReference type="SAM" id="MobiDB-lite"/>
    </source>
</evidence>
<evidence type="ECO:0000256" key="2">
    <source>
        <dbReference type="SAM" id="SignalP"/>
    </source>
</evidence>
<evidence type="ECO:0000313" key="3">
    <source>
        <dbReference type="EMBL" id="KAG2498334.1"/>
    </source>
</evidence>
<dbReference type="AlphaFoldDB" id="A0A835YIM1"/>
<dbReference type="Proteomes" id="UP000612055">
    <property type="component" value="Unassembled WGS sequence"/>
</dbReference>
<name>A0A835YIM1_9CHLO</name>
<organism evidence="3 4">
    <name type="scientific">Edaphochlamys debaryana</name>
    <dbReference type="NCBI Taxonomy" id="47281"/>
    <lineage>
        <taxon>Eukaryota</taxon>
        <taxon>Viridiplantae</taxon>
        <taxon>Chlorophyta</taxon>
        <taxon>core chlorophytes</taxon>
        <taxon>Chlorophyceae</taxon>
        <taxon>CS clade</taxon>
        <taxon>Chlamydomonadales</taxon>
        <taxon>Chlamydomonadales incertae sedis</taxon>
        <taxon>Edaphochlamys</taxon>
    </lineage>
</organism>
<feature type="signal peptide" evidence="2">
    <location>
        <begin position="1"/>
        <end position="20"/>
    </location>
</feature>
<feature type="chain" id="PRO_5032816916" evidence="2">
    <location>
        <begin position="21"/>
        <end position="612"/>
    </location>
</feature>
<feature type="region of interest" description="Disordered" evidence="1">
    <location>
        <begin position="290"/>
        <end position="326"/>
    </location>
</feature>
<proteinExistence type="predicted"/>
<evidence type="ECO:0000313" key="4">
    <source>
        <dbReference type="Proteomes" id="UP000612055"/>
    </source>
</evidence>
<reference evidence="3" key="1">
    <citation type="journal article" date="2020" name="bioRxiv">
        <title>Comparative genomics of Chlamydomonas.</title>
        <authorList>
            <person name="Craig R.J."/>
            <person name="Hasan A.R."/>
            <person name="Ness R.W."/>
            <person name="Keightley P.D."/>
        </authorList>
    </citation>
    <scope>NUCLEOTIDE SEQUENCE</scope>
    <source>
        <strain evidence="3">CCAP 11/70</strain>
    </source>
</reference>
<dbReference type="OrthoDB" id="529382at2759"/>
<keyword evidence="4" id="KW-1185">Reference proteome</keyword>
<protein>
    <submittedName>
        <fullName evidence="3">Uncharacterized protein</fullName>
    </submittedName>
</protein>
<sequence length="612" mass="65369">MRRALLALALVAATAVAVSGAGDVYQAGVVKVEFQGKSPNFYVYPNTTKDNTTYLAMRISKIEEYDASGAKVAKHTITSLAAADPTYNVTTHLADNGGGNKTLMTKIEMSVDPYSRQGFDGACSAKHRHLLEENPGRHLTAAGLGTTKFKVVMFLAGNDTAVFPYGNGTNVTIPKGGFKFNIEVIEWPFCSADNWLWAQIDMDVKGTPANVTTNTSSDGSRNMYITVGDDTAKIAFANYSYPVWNGTRQIPVTVTVDSSVIQMKLKNPSPNNTLYYDPSVQIIQGAAKTDTTTGGTNTGGTNNGGTNTTGGTNNNGGGQQTGGTDKPGSIVAGETKVEFQGKSPNFRVYPNTTQDSGMYFAMKVSKIEERDASNNKVQKHSVESLASADAVYYAYETTWVQNNKTIKATVVDISVDPYTRNGFDGSCSTTLVPSAGPGLTWFTFRLYLNFNDSVVIPYGKDKNISVPKGGMKFNFEVEEWPFCGNDNYLAVQVDLDVKGVDSSGMTSSTNGDGSKTLAITVGNNTAKLNFPNYAYEAQNGTRQIAVGIDVDTTGKSSLLVRLKNPQPNTTVVYDPTIIVESGTTGGNPGAAAGVRVTFWTLLAAAFLAVLLL</sequence>
<gene>
    <name evidence="3" type="ORF">HYH03_003594</name>
</gene>